<dbReference type="EMBL" id="WJBE01000006">
    <property type="protein sequence ID" value="MBC3899641.1"/>
    <property type="molecule type" value="Genomic_DNA"/>
</dbReference>
<evidence type="ECO:0000313" key="2">
    <source>
        <dbReference type="Proteomes" id="UP000622405"/>
    </source>
</evidence>
<sequence>MGKEDRQYENKGSFSDHDISEKHAEMAMALFRKGYNCSQAVFLAFYDECGLDFDSAARLSSSFGAGMGRLREVCGAVTGMFMVAGLLYGYTDPEDQNGKAEHYERIQVLAKAFEDKNQTIICRELLGLEEGKDSPVPALRTAEYYRSRPCEDLVGMAAAMIEEYIAVQKTQNQE</sequence>
<name>A0ABR6YWY6_9FIRM</name>
<accession>A0ABR6YWY6</accession>
<dbReference type="NCBIfam" id="TIGR01909">
    <property type="entry name" value="C_GCAxxG_C_C"/>
    <property type="match status" value="1"/>
</dbReference>
<comment type="caution">
    <text evidence="1">The sequence shown here is derived from an EMBL/GenBank/DDBJ whole genome shotgun (WGS) entry which is preliminary data.</text>
</comment>
<dbReference type="InterPro" id="IPR010181">
    <property type="entry name" value="CGCAxxGCC_motif"/>
</dbReference>
<keyword evidence="2" id="KW-1185">Reference proteome</keyword>
<dbReference type="Proteomes" id="UP000622405">
    <property type="component" value="Unassembled WGS sequence"/>
</dbReference>
<organism evidence="1 2">
    <name type="scientific">Acetobacterium malicum</name>
    <dbReference type="NCBI Taxonomy" id="52692"/>
    <lineage>
        <taxon>Bacteria</taxon>
        <taxon>Bacillati</taxon>
        <taxon>Bacillota</taxon>
        <taxon>Clostridia</taxon>
        <taxon>Eubacteriales</taxon>
        <taxon>Eubacteriaceae</taxon>
        <taxon>Acetobacterium</taxon>
    </lineage>
</organism>
<dbReference type="Pfam" id="PF09719">
    <property type="entry name" value="C_GCAxxG_C_C"/>
    <property type="match status" value="1"/>
</dbReference>
<evidence type="ECO:0000313" key="1">
    <source>
        <dbReference type="EMBL" id="MBC3899641.1"/>
    </source>
</evidence>
<protein>
    <recommendedName>
        <fullName evidence="3">C_GCAxxG_C_C family protein</fullName>
    </recommendedName>
</protein>
<proteinExistence type="predicted"/>
<evidence type="ECO:0008006" key="3">
    <source>
        <dbReference type="Google" id="ProtNLM"/>
    </source>
</evidence>
<gene>
    <name evidence="1" type="ORF">GH811_08430</name>
</gene>
<reference evidence="1 2" key="1">
    <citation type="journal article" date="2020" name="mSystems">
        <title>Defining Genomic and Predicted Metabolic Features of the Acetobacterium Genus.</title>
        <authorList>
            <person name="Ross D.E."/>
            <person name="Marshall C.W."/>
            <person name="Gulliver D."/>
            <person name="May H.D."/>
            <person name="Norman R.S."/>
        </authorList>
    </citation>
    <scope>NUCLEOTIDE SEQUENCE [LARGE SCALE GENOMIC DNA]</scope>
    <source>
        <strain evidence="1 2">DSM 4132</strain>
    </source>
</reference>